<keyword evidence="13 20" id="KW-1133">Transmembrane helix</keyword>
<dbReference type="InterPro" id="IPR015424">
    <property type="entry name" value="PyrdxlP-dep_Trfase"/>
</dbReference>
<organism evidence="22 23">
    <name type="scientific">Paralvinella palmiformis</name>
    <dbReference type="NCBI Taxonomy" id="53620"/>
    <lineage>
        <taxon>Eukaryota</taxon>
        <taxon>Metazoa</taxon>
        <taxon>Spiralia</taxon>
        <taxon>Lophotrochozoa</taxon>
        <taxon>Annelida</taxon>
        <taxon>Polychaeta</taxon>
        <taxon>Sedentaria</taxon>
        <taxon>Canalipalpata</taxon>
        <taxon>Terebellida</taxon>
        <taxon>Terebelliformia</taxon>
        <taxon>Alvinellidae</taxon>
        <taxon>Paralvinella</taxon>
    </lineage>
</organism>
<evidence type="ECO:0000256" key="1">
    <source>
        <dbReference type="ARBA" id="ARBA00001933"/>
    </source>
</evidence>
<evidence type="ECO:0000256" key="16">
    <source>
        <dbReference type="ARBA" id="ARBA00023315"/>
    </source>
</evidence>
<dbReference type="GO" id="GO:0046512">
    <property type="term" value="P:sphingosine biosynthetic process"/>
    <property type="evidence" value="ECO:0007669"/>
    <property type="project" value="TreeGrafter"/>
</dbReference>
<evidence type="ECO:0000256" key="20">
    <source>
        <dbReference type="SAM" id="Phobius"/>
    </source>
</evidence>
<proteinExistence type="inferred from homology"/>
<evidence type="ECO:0000256" key="2">
    <source>
        <dbReference type="ARBA" id="ARBA00004240"/>
    </source>
</evidence>
<dbReference type="CDD" id="cd06454">
    <property type="entry name" value="KBL_like"/>
    <property type="match status" value="1"/>
</dbReference>
<evidence type="ECO:0000256" key="3">
    <source>
        <dbReference type="ARBA" id="ARBA00004370"/>
    </source>
</evidence>
<accession>A0AAD9N628</accession>
<evidence type="ECO:0000256" key="14">
    <source>
        <dbReference type="ARBA" id="ARBA00023098"/>
    </source>
</evidence>
<dbReference type="SUPFAM" id="SSF53383">
    <property type="entry name" value="PLP-dependent transferases"/>
    <property type="match status" value="1"/>
</dbReference>
<keyword evidence="14" id="KW-0443">Lipid metabolism</keyword>
<comment type="pathway">
    <text evidence="4">Lipid metabolism; sphingolipid metabolism.</text>
</comment>
<feature type="compositionally biased region" description="Polar residues" evidence="19">
    <location>
        <begin position="27"/>
        <end position="45"/>
    </location>
</feature>
<dbReference type="GO" id="GO:0046513">
    <property type="term" value="P:ceramide biosynthetic process"/>
    <property type="evidence" value="ECO:0007669"/>
    <property type="project" value="TreeGrafter"/>
</dbReference>
<reference evidence="22" key="1">
    <citation type="journal article" date="2023" name="Mol. Biol. Evol.">
        <title>Third-Generation Sequencing Reveals the Adaptive Role of the Epigenome in Three Deep-Sea Polychaetes.</title>
        <authorList>
            <person name="Perez M."/>
            <person name="Aroh O."/>
            <person name="Sun Y."/>
            <person name="Lan Y."/>
            <person name="Juniper S.K."/>
            <person name="Young C.R."/>
            <person name="Angers B."/>
            <person name="Qian P.Y."/>
        </authorList>
    </citation>
    <scope>NUCLEOTIDE SEQUENCE</scope>
    <source>
        <strain evidence="22">P08H-3</strain>
    </source>
</reference>
<dbReference type="GO" id="GO:0017059">
    <property type="term" value="C:serine palmitoyltransferase complex"/>
    <property type="evidence" value="ECO:0007669"/>
    <property type="project" value="TreeGrafter"/>
</dbReference>
<comment type="subcellular location">
    <subcellularLocation>
        <location evidence="2">Endoplasmic reticulum</location>
    </subcellularLocation>
    <subcellularLocation>
        <location evidence="3">Membrane</location>
    </subcellularLocation>
</comment>
<keyword evidence="10" id="KW-0256">Endoplasmic reticulum</keyword>
<dbReference type="GO" id="GO:0016020">
    <property type="term" value="C:membrane"/>
    <property type="evidence" value="ECO:0007669"/>
    <property type="project" value="UniProtKB-SubCell"/>
</dbReference>
<evidence type="ECO:0000259" key="21">
    <source>
        <dbReference type="Pfam" id="PF00155"/>
    </source>
</evidence>
<comment type="similarity">
    <text evidence="6 18">Belongs to the class-II pyridoxal-phosphate-dependent aminotransferase family.</text>
</comment>
<feature type="domain" description="Aminotransferase class I/classII large" evidence="21">
    <location>
        <begin position="132"/>
        <end position="474"/>
    </location>
</feature>
<comment type="cofactor">
    <cofactor evidence="1 18">
        <name>pyridoxal 5'-phosphate</name>
        <dbReference type="ChEBI" id="CHEBI:597326"/>
    </cofactor>
</comment>
<evidence type="ECO:0000256" key="10">
    <source>
        <dbReference type="ARBA" id="ARBA00022824"/>
    </source>
</evidence>
<evidence type="ECO:0000256" key="4">
    <source>
        <dbReference type="ARBA" id="ARBA00004760"/>
    </source>
</evidence>
<dbReference type="FunFam" id="3.40.640.10:FF:000047">
    <property type="entry name" value="serine palmitoyltransferase 2 isoform X1"/>
    <property type="match status" value="1"/>
</dbReference>
<dbReference type="Proteomes" id="UP001208570">
    <property type="component" value="Unassembled WGS sequence"/>
</dbReference>
<dbReference type="Gene3D" id="3.90.1150.10">
    <property type="entry name" value="Aspartate Aminotransferase, domain 1"/>
    <property type="match status" value="1"/>
</dbReference>
<dbReference type="InterPro" id="IPR001917">
    <property type="entry name" value="Aminotrans_II_pyridoxalP_BS"/>
</dbReference>
<evidence type="ECO:0000256" key="7">
    <source>
        <dbReference type="ARBA" id="ARBA00013220"/>
    </source>
</evidence>
<evidence type="ECO:0000256" key="13">
    <source>
        <dbReference type="ARBA" id="ARBA00022989"/>
    </source>
</evidence>
<evidence type="ECO:0000313" key="22">
    <source>
        <dbReference type="EMBL" id="KAK2158110.1"/>
    </source>
</evidence>
<dbReference type="GO" id="GO:0030170">
    <property type="term" value="F:pyridoxal phosphate binding"/>
    <property type="evidence" value="ECO:0007669"/>
    <property type="project" value="InterPro"/>
</dbReference>
<evidence type="ECO:0000256" key="15">
    <source>
        <dbReference type="ARBA" id="ARBA00023136"/>
    </source>
</evidence>
<dbReference type="AlphaFoldDB" id="A0AAD9N628"/>
<dbReference type="InterPro" id="IPR015422">
    <property type="entry name" value="PyrdxlP-dep_Trfase_small"/>
</dbReference>
<dbReference type="PROSITE" id="PS00599">
    <property type="entry name" value="AA_TRANSFER_CLASS_2"/>
    <property type="match status" value="1"/>
</dbReference>
<evidence type="ECO:0000256" key="18">
    <source>
        <dbReference type="RuleBase" id="RU003693"/>
    </source>
</evidence>
<evidence type="ECO:0000256" key="12">
    <source>
        <dbReference type="ARBA" id="ARBA00022919"/>
    </source>
</evidence>
<gene>
    <name evidence="22" type="ORF">LSH36_177g04088</name>
</gene>
<comment type="caution">
    <text evidence="22">The sequence shown here is derived from an EMBL/GenBank/DDBJ whole genome shotgun (WGS) entry which is preliminary data.</text>
</comment>
<name>A0AAD9N628_9ANNE</name>
<keyword evidence="11 18" id="KW-0663">Pyridoxal phosphate</keyword>
<evidence type="ECO:0000313" key="23">
    <source>
        <dbReference type="Proteomes" id="UP001208570"/>
    </source>
</evidence>
<keyword evidence="15 20" id="KW-0472">Membrane</keyword>
<feature type="region of interest" description="Disordered" evidence="19">
    <location>
        <begin position="27"/>
        <end position="49"/>
    </location>
</feature>
<comment type="catalytic activity">
    <reaction evidence="17">
        <text>L-serine + hexadecanoyl-CoA + H(+) = 3-oxosphinganine + CO2 + CoA</text>
        <dbReference type="Rhea" id="RHEA:14761"/>
        <dbReference type="ChEBI" id="CHEBI:15378"/>
        <dbReference type="ChEBI" id="CHEBI:16526"/>
        <dbReference type="ChEBI" id="CHEBI:33384"/>
        <dbReference type="ChEBI" id="CHEBI:57287"/>
        <dbReference type="ChEBI" id="CHEBI:57379"/>
        <dbReference type="ChEBI" id="CHEBI:58299"/>
        <dbReference type="EC" id="2.3.1.50"/>
    </reaction>
</comment>
<feature type="transmembrane region" description="Helical" evidence="20">
    <location>
        <begin position="66"/>
        <end position="85"/>
    </location>
</feature>
<evidence type="ECO:0000256" key="9">
    <source>
        <dbReference type="ARBA" id="ARBA00022692"/>
    </source>
</evidence>
<dbReference type="Pfam" id="PF00155">
    <property type="entry name" value="Aminotran_1_2"/>
    <property type="match status" value="1"/>
</dbReference>
<dbReference type="InterPro" id="IPR004839">
    <property type="entry name" value="Aminotransferase_I/II_large"/>
</dbReference>
<keyword evidence="16" id="KW-0012">Acyltransferase</keyword>
<dbReference type="InterPro" id="IPR015421">
    <property type="entry name" value="PyrdxlP-dep_Trfase_major"/>
</dbReference>
<dbReference type="EC" id="2.3.1.50" evidence="7"/>
<evidence type="ECO:0000256" key="11">
    <source>
        <dbReference type="ARBA" id="ARBA00022898"/>
    </source>
</evidence>
<dbReference type="PANTHER" id="PTHR13693:SF3">
    <property type="entry name" value="LD36009P"/>
    <property type="match status" value="1"/>
</dbReference>
<dbReference type="GO" id="GO:0005783">
    <property type="term" value="C:endoplasmic reticulum"/>
    <property type="evidence" value="ECO:0007669"/>
    <property type="project" value="UniProtKB-SubCell"/>
</dbReference>
<evidence type="ECO:0000256" key="19">
    <source>
        <dbReference type="SAM" id="MobiDB-lite"/>
    </source>
</evidence>
<keyword evidence="9 20" id="KW-0812">Transmembrane</keyword>
<keyword evidence="12" id="KW-0746">Sphingolipid metabolism</keyword>
<dbReference type="GO" id="GO:0004758">
    <property type="term" value="F:serine C-palmitoyltransferase activity"/>
    <property type="evidence" value="ECO:0007669"/>
    <property type="project" value="UniProtKB-EC"/>
</dbReference>
<evidence type="ECO:0000256" key="17">
    <source>
        <dbReference type="ARBA" id="ARBA00048528"/>
    </source>
</evidence>
<evidence type="ECO:0000256" key="8">
    <source>
        <dbReference type="ARBA" id="ARBA00022679"/>
    </source>
</evidence>
<sequence>MADEGVDVSAVGVPTRNGFKNGYNSYKNGQTNQEAKHQNGCSKNGKNGLPPKIHPKPFEMFEQTPLLIAVLTYLGYGILILFGHLHDLMCQLGMTKPPVATETVKEVNLLAENSTASIWPHTIIWDLPKMKAHVLKQAKLTTKQYGCGVCSSRHELGNLAIHKELEDLLAEFVGTEAAITFGMGFATNSLNMPTLVGKGCLILSDELNHASLVLGSRLSGASIRVFKHNSMKDLEDKLRNAVIFGQPRTHRPWKKILIVVEGIFSMEGSIVNLPDIIALKKKYRAYLYLDEAHSIGALGPDGRGVVNYYNCDPSDVDVMMGTFTKSFGGAGGYIAGSKKLINYLRASSHSCCYASSLPGPVVAQILTSMKIIMGKDGTDDGMKRICQLAWNTRYFRRRLHEMGFIVYGSSDSPVIPVLIYCPGKIASFSRFCYERGLAVVVVGFPATPIIESRSRLCLSAAHTKEMLDEALDIIQEIGSKLTMKYSRAPVPSFSEMDPEFRVRYKMLPDTANGKD</sequence>
<evidence type="ECO:0000256" key="5">
    <source>
        <dbReference type="ARBA" id="ARBA00004991"/>
    </source>
</evidence>
<evidence type="ECO:0000256" key="6">
    <source>
        <dbReference type="ARBA" id="ARBA00008392"/>
    </source>
</evidence>
<dbReference type="InterPro" id="IPR050087">
    <property type="entry name" value="AON_synthase_class-II"/>
</dbReference>
<dbReference type="EMBL" id="JAODUP010000177">
    <property type="protein sequence ID" value="KAK2158110.1"/>
    <property type="molecule type" value="Genomic_DNA"/>
</dbReference>
<keyword evidence="8" id="KW-0808">Transferase</keyword>
<dbReference type="Gene3D" id="3.40.640.10">
    <property type="entry name" value="Type I PLP-dependent aspartate aminotransferase-like (Major domain)"/>
    <property type="match status" value="1"/>
</dbReference>
<protein>
    <recommendedName>
        <fullName evidence="7">serine C-palmitoyltransferase</fullName>
        <ecNumber evidence="7">2.3.1.50</ecNumber>
    </recommendedName>
</protein>
<keyword evidence="23" id="KW-1185">Reference proteome</keyword>
<comment type="pathway">
    <text evidence="5">Sphingolipid metabolism.</text>
</comment>
<dbReference type="PANTHER" id="PTHR13693">
    <property type="entry name" value="CLASS II AMINOTRANSFERASE/8-AMINO-7-OXONONANOATE SYNTHASE"/>
    <property type="match status" value="1"/>
</dbReference>